<evidence type="ECO:0000256" key="10">
    <source>
        <dbReference type="PROSITE-ProRule" id="PRU00452"/>
    </source>
</evidence>
<dbReference type="OrthoDB" id="756301at2759"/>
<dbReference type="PROSITE" id="PS51044">
    <property type="entry name" value="ZF_SP_RING"/>
    <property type="match status" value="1"/>
</dbReference>
<dbReference type="Gene3D" id="3.30.40.10">
    <property type="entry name" value="Zinc/RING finger domain, C3HC4 (zinc finger)"/>
    <property type="match status" value="1"/>
</dbReference>
<dbReference type="GO" id="GO:0000724">
    <property type="term" value="P:double-strand break repair via homologous recombination"/>
    <property type="evidence" value="ECO:0007669"/>
    <property type="project" value="InterPro"/>
</dbReference>
<evidence type="ECO:0000256" key="4">
    <source>
        <dbReference type="ARBA" id="ARBA00022679"/>
    </source>
</evidence>
<feature type="region of interest" description="Disordered" evidence="11">
    <location>
        <begin position="146"/>
        <end position="188"/>
    </location>
</feature>
<comment type="similarity">
    <text evidence="3">Belongs to the NSE2 family.</text>
</comment>
<protein>
    <submittedName>
        <fullName evidence="13">Zinc finger MIZ-type protein</fullName>
    </submittedName>
</protein>
<evidence type="ECO:0000313" key="13">
    <source>
        <dbReference type="EMBL" id="KAF4308925.1"/>
    </source>
</evidence>
<keyword evidence="9" id="KW-0539">Nucleus</keyword>
<evidence type="ECO:0000256" key="1">
    <source>
        <dbReference type="ARBA" id="ARBA00004123"/>
    </source>
</evidence>
<keyword evidence="5" id="KW-0479">Metal-binding</keyword>
<feature type="region of interest" description="Disordered" evidence="11">
    <location>
        <begin position="403"/>
        <end position="451"/>
    </location>
</feature>
<dbReference type="InterPro" id="IPR013083">
    <property type="entry name" value="Znf_RING/FYVE/PHD"/>
</dbReference>
<dbReference type="CDD" id="cd16651">
    <property type="entry name" value="SPL-RING_NSE2"/>
    <property type="match status" value="1"/>
</dbReference>
<evidence type="ECO:0000259" key="12">
    <source>
        <dbReference type="PROSITE" id="PS51044"/>
    </source>
</evidence>
<sequence>MSARARTSTAAPSDSASMTILLPPYQPPENPINIQGQRALRTILQNHNHNKLEQHLRQASLALSDNANLINTRLSDRKDADKRRRERHADRLNHLDEQRAQHLQDLEARVAQMTRRLEEATRKTLDAHHYAGLLQDELGNVERQAVDNASASQRLTQTQRRRHHGQDDEDDDMTDYDPTLPGETQRDIHEARVIVPKDIFEQRVQAQKDDYQSLSLPTRYSEHPDYQRFKKAVHDGVYNQGGPELAHASTWFTSAGAPAPGVTQAAGDGDDDDLAVAYERISTKCPLTLQELKDPVMSVRCPHTFERAAISELIRRSNAFSGGSNARGARDGHRTVQCPVGGCDQMLTLQDLQQDETLIRKIRRIQQRREMDDEDDDENMDDSRAQVINSDDVDDFDDVHQPASQRIVPKMERSSGAVRDPGVGSSRAGGMGYDGTMESTIVDLGSGSEDE</sequence>
<dbReference type="InterPro" id="IPR004181">
    <property type="entry name" value="Znf_MIZ"/>
</dbReference>
<dbReference type="PANTHER" id="PTHR21330:SF1">
    <property type="entry name" value="E3 SUMO-PROTEIN LIGASE NSE2"/>
    <property type="match status" value="1"/>
</dbReference>
<evidence type="ECO:0000256" key="5">
    <source>
        <dbReference type="ARBA" id="ARBA00022723"/>
    </source>
</evidence>
<evidence type="ECO:0000256" key="7">
    <source>
        <dbReference type="ARBA" id="ARBA00022786"/>
    </source>
</evidence>
<evidence type="ECO:0000256" key="8">
    <source>
        <dbReference type="ARBA" id="ARBA00022833"/>
    </source>
</evidence>
<dbReference type="EMBL" id="WWBZ02000016">
    <property type="protein sequence ID" value="KAF4308925.1"/>
    <property type="molecule type" value="Genomic_DNA"/>
</dbReference>
<dbReference type="GO" id="GO:0005634">
    <property type="term" value="C:nucleus"/>
    <property type="evidence" value="ECO:0007669"/>
    <property type="project" value="UniProtKB-SubCell"/>
</dbReference>
<dbReference type="Proteomes" id="UP000572817">
    <property type="component" value="Unassembled WGS sequence"/>
</dbReference>
<proteinExistence type="inferred from homology"/>
<comment type="subcellular location">
    <subcellularLocation>
        <location evidence="1">Nucleus</location>
    </subcellularLocation>
</comment>
<accession>A0A8H4IWT3</accession>
<dbReference type="GO" id="GO:0061665">
    <property type="term" value="F:SUMO ligase activity"/>
    <property type="evidence" value="ECO:0007669"/>
    <property type="project" value="TreeGrafter"/>
</dbReference>
<evidence type="ECO:0000256" key="9">
    <source>
        <dbReference type="ARBA" id="ARBA00023242"/>
    </source>
</evidence>
<gene>
    <name evidence="13" type="ORF">GTA08_BOTSDO01828</name>
</gene>
<evidence type="ECO:0000256" key="3">
    <source>
        <dbReference type="ARBA" id="ARBA00008212"/>
    </source>
</evidence>
<evidence type="ECO:0000256" key="11">
    <source>
        <dbReference type="SAM" id="MobiDB-lite"/>
    </source>
</evidence>
<keyword evidence="6 10" id="KW-0863">Zinc-finger</keyword>
<reference evidence="13" key="1">
    <citation type="submission" date="2020-04" db="EMBL/GenBank/DDBJ databases">
        <title>Genome Assembly and Annotation of Botryosphaeria dothidea sdau 11-99, a Latent Pathogen of Apple Fruit Ring Rot in China.</title>
        <authorList>
            <person name="Yu C."/>
            <person name="Diao Y."/>
            <person name="Lu Q."/>
            <person name="Zhao J."/>
            <person name="Cui S."/>
            <person name="Peng C."/>
            <person name="He B."/>
            <person name="Liu H."/>
        </authorList>
    </citation>
    <scope>NUCLEOTIDE SEQUENCE [LARGE SCALE GENOMIC DNA]</scope>
    <source>
        <strain evidence="13">Sdau11-99</strain>
    </source>
</reference>
<dbReference type="AlphaFoldDB" id="A0A8H4IWT3"/>
<dbReference type="GO" id="GO:0030915">
    <property type="term" value="C:Smc5-Smc6 complex"/>
    <property type="evidence" value="ECO:0007669"/>
    <property type="project" value="InterPro"/>
</dbReference>
<dbReference type="PANTHER" id="PTHR21330">
    <property type="entry name" value="E3 SUMO-PROTEIN LIGASE NSE2"/>
    <property type="match status" value="1"/>
</dbReference>
<name>A0A8H4IWT3_9PEZI</name>
<comment type="caution">
    <text evidence="13">The sequence shown here is derived from an EMBL/GenBank/DDBJ whole genome shotgun (WGS) entry which is preliminary data.</text>
</comment>
<organism evidence="13 14">
    <name type="scientific">Botryosphaeria dothidea</name>
    <dbReference type="NCBI Taxonomy" id="55169"/>
    <lineage>
        <taxon>Eukaryota</taxon>
        <taxon>Fungi</taxon>
        <taxon>Dikarya</taxon>
        <taxon>Ascomycota</taxon>
        <taxon>Pezizomycotina</taxon>
        <taxon>Dothideomycetes</taxon>
        <taxon>Dothideomycetes incertae sedis</taxon>
        <taxon>Botryosphaeriales</taxon>
        <taxon>Botryosphaeriaceae</taxon>
        <taxon>Botryosphaeria</taxon>
    </lineage>
</organism>
<evidence type="ECO:0000256" key="2">
    <source>
        <dbReference type="ARBA" id="ARBA00004718"/>
    </source>
</evidence>
<dbReference type="SUPFAM" id="SSF57850">
    <property type="entry name" value="RING/U-box"/>
    <property type="match status" value="1"/>
</dbReference>
<comment type="pathway">
    <text evidence="2">Protein modification; protein sumoylation.</text>
</comment>
<keyword evidence="7" id="KW-0833">Ubl conjugation pathway</keyword>
<evidence type="ECO:0000313" key="14">
    <source>
        <dbReference type="Proteomes" id="UP000572817"/>
    </source>
</evidence>
<keyword evidence="14" id="KW-1185">Reference proteome</keyword>
<keyword evidence="4" id="KW-0808">Transferase</keyword>
<dbReference type="GO" id="GO:0008270">
    <property type="term" value="F:zinc ion binding"/>
    <property type="evidence" value="ECO:0007669"/>
    <property type="project" value="UniProtKB-KW"/>
</dbReference>
<dbReference type="Pfam" id="PF11789">
    <property type="entry name" value="zf-Nse"/>
    <property type="match status" value="1"/>
</dbReference>
<evidence type="ECO:0000256" key="6">
    <source>
        <dbReference type="ARBA" id="ARBA00022771"/>
    </source>
</evidence>
<dbReference type="GO" id="GO:0016925">
    <property type="term" value="P:protein sumoylation"/>
    <property type="evidence" value="ECO:0007669"/>
    <property type="project" value="UniProtKB-UniPathway"/>
</dbReference>
<keyword evidence="8" id="KW-0862">Zinc</keyword>
<dbReference type="UniPathway" id="UPA00886"/>
<dbReference type="InterPro" id="IPR026846">
    <property type="entry name" value="Nse2(Mms21)"/>
</dbReference>
<feature type="domain" description="SP-RING-type" evidence="12">
    <location>
        <begin position="270"/>
        <end position="367"/>
    </location>
</feature>